<evidence type="ECO:0000313" key="1">
    <source>
        <dbReference type="EMBL" id="KAK7001870.1"/>
    </source>
</evidence>
<comment type="caution">
    <text evidence="1">The sequence shown here is derived from an EMBL/GenBank/DDBJ whole genome shotgun (WGS) entry which is preliminary data.</text>
</comment>
<accession>A0AAW0A6G9</accession>
<reference evidence="1 2" key="1">
    <citation type="journal article" date="2024" name="J Genomics">
        <title>Draft genome sequencing and assembly of Favolaschia claudopus CIRM-BRFM 2984 isolated from oak limbs.</title>
        <authorList>
            <person name="Navarro D."/>
            <person name="Drula E."/>
            <person name="Chaduli D."/>
            <person name="Cazenave R."/>
            <person name="Ahrendt S."/>
            <person name="Wang J."/>
            <person name="Lipzen A."/>
            <person name="Daum C."/>
            <person name="Barry K."/>
            <person name="Grigoriev I.V."/>
            <person name="Favel A."/>
            <person name="Rosso M.N."/>
            <person name="Martin F."/>
        </authorList>
    </citation>
    <scope>NUCLEOTIDE SEQUENCE [LARGE SCALE GENOMIC DNA]</scope>
    <source>
        <strain evidence="1 2">CIRM-BRFM 2984</strain>
    </source>
</reference>
<dbReference type="Proteomes" id="UP001362999">
    <property type="component" value="Unassembled WGS sequence"/>
</dbReference>
<sequence length="258" mass="29385">MIAAMVFCESPDQFPRHRERAQRCQLLQCSRSARSPQTLSAFGTPASSHSAGFTQITDIGAAYGIRWSVEAAARPVFLIYFLLPQFAVLCHRESPEIWEGGEERSRRTSKMIMLSIPLAERTRDTGRGKRVRSARMELQQDLRETSGEKKAARSTSATRLQLQIADKERGRGVACRVPKRQENMEVGRGDEIDGVRTDYMILRKNEVHRLCGNEVYIHPRHCRPWKGAISALTRPTHECRSIEKGKECPHTYAKQYDI</sequence>
<evidence type="ECO:0000313" key="2">
    <source>
        <dbReference type="Proteomes" id="UP001362999"/>
    </source>
</evidence>
<protein>
    <submittedName>
        <fullName evidence="1">Uncharacterized protein</fullName>
    </submittedName>
</protein>
<dbReference type="EMBL" id="JAWWNJ010000081">
    <property type="protein sequence ID" value="KAK7001870.1"/>
    <property type="molecule type" value="Genomic_DNA"/>
</dbReference>
<proteinExistence type="predicted"/>
<dbReference type="AlphaFoldDB" id="A0AAW0A6G9"/>
<name>A0AAW0A6G9_9AGAR</name>
<gene>
    <name evidence="1" type="ORF">R3P38DRAFT_2795325</name>
</gene>
<organism evidence="1 2">
    <name type="scientific">Favolaschia claudopus</name>
    <dbReference type="NCBI Taxonomy" id="2862362"/>
    <lineage>
        <taxon>Eukaryota</taxon>
        <taxon>Fungi</taxon>
        <taxon>Dikarya</taxon>
        <taxon>Basidiomycota</taxon>
        <taxon>Agaricomycotina</taxon>
        <taxon>Agaricomycetes</taxon>
        <taxon>Agaricomycetidae</taxon>
        <taxon>Agaricales</taxon>
        <taxon>Marasmiineae</taxon>
        <taxon>Mycenaceae</taxon>
        <taxon>Favolaschia</taxon>
    </lineage>
</organism>
<keyword evidence="2" id="KW-1185">Reference proteome</keyword>